<evidence type="ECO:0000313" key="7">
    <source>
        <dbReference type="Proteomes" id="UP001174909"/>
    </source>
</evidence>
<evidence type="ECO:0000256" key="1">
    <source>
        <dbReference type="ARBA" id="ARBA00009183"/>
    </source>
</evidence>
<dbReference type="GO" id="GO:0050661">
    <property type="term" value="F:NADP binding"/>
    <property type="evidence" value="ECO:0007669"/>
    <property type="project" value="InterPro"/>
</dbReference>
<keyword evidence="3 5" id="KW-0274">FAD</keyword>
<dbReference type="EMBL" id="CASHTH010002005">
    <property type="protein sequence ID" value="CAI8023407.1"/>
    <property type="molecule type" value="Genomic_DNA"/>
</dbReference>
<keyword evidence="5 6" id="KW-0503">Monooxygenase</keyword>
<dbReference type="InterPro" id="IPR050346">
    <property type="entry name" value="FMO-like"/>
</dbReference>
<comment type="cofactor">
    <cofactor evidence="5">
        <name>FAD</name>
        <dbReference type="ChEBI" id="CHEBI:57692"/>
    </cofactor>
</comment>
<evidence type="ECO:0000313" key="6">
    <source>
        <dbReference type="EMBL" id="CAI8023407.1"/>
    </source>
</evidence>
<dbReference type="InterPro" id="IPR020946">
    <property type="entry name" value="Flavin_mOase-like"/>
</dbReference>
<name>A0AA35S6I7_GEOBA</name>
<keyword evidence="4 5" id="KW-0560">Oxidoreductase</keyword>
<protein>
    <recommendedName>
        <fullName evidence="5">Flavin-containing monooxygenase</fullName>
        <ecNumber evidence="5">1.-.-.-</ecNumber>
    </recommendedName>
</protein>
<dbReference type="Proteomes" id="UP001174909">
    <property type="component" value="Unassembled WGS sequence"/>
</dbReference>
<proteinExistence type="inferred from homology"/>
<dbReference type="GO" id="GO:0004499">
    <property type="term" value="F:N,N-dimethylaniline monooxygenase activity"/>
    <property type="evidence" value="ECO:0007669"/>
    <property type="project" value="InterPro"/>
</dbReference>
<comment type="caution">
    <text evidence="6">The sequence shown here is derived from an EMBL/GenBank/DDBJ whole genome shotgun (WGS) entry which is preliminary data.</text>
</comment>
<gene>
    <name evidence="6" type="ORF">GBAR_LOCUS13682</name>
</gene>
<dbReference type="Pfam" id="PF00743">
    <property type="entry name" value="FMO-like"/>
    <property type="match status" value="1"/>
</dbReference>
<keyword evidence="2 5" id="KW-0285">Flavoprotein</keyword>
<reference evidence="6" key="1">
    <citation type="submission" date="2023-03" db="EMBL/GenBank/DDBJ databases">
        <authorList>
            <person name="Steffen K."/>
            <person name="Cardenas P."/>
        </authorList>
    </citation>
    <scope>NUCLEOTIDE SEQUENCE</scope>
</reference>
<dbReference type="SUPFAM" id="SSF51905">
    <property type="entry name" value="FAD/NAD(P)-binding domain"/>
    <property type="match status" value="1"/>
</dbReference>
<evidence type="ECO:0000256" key="3">
    <source>
        <dbReference type="ARBA" id="ARBA00022827"/>
    </source>
</evidence>
<dbReference type="EC" id="1.-.-.-" evidence="5"/>
<sequence>MNASRRTNLPKELMDFPDVPFKEELPSFIGHEEMLEYLQDFAIKFNFYEDIQFHTHVEKVEPVAKATLADSDQCGTAGASGMGINDTVQWMVQTRDLEQDTVRGKSMTSS</sequence>
<accession>A0AA35S6I7</accession>
<evidence type="ECO:0000256" key="2">
    <source>
        <dbReference type="ARBA" id="ARBA00022630"/>
    </source>
</evidence>
<evidence type="ECO:0000256" key="4">
    <source>
        <dbReference type="ARBA" id="ARBA00023002"/>
    </source>
</evidence>
<comment type="similarity">
    <text evidence="1 5">Belongs to the FMO family.</text>
</comment>
<dbReference type="InterPro" id="IPR036188">
    <property type="entry name" value="FAD/NAD-bd_sf"/>
</dbReference>
<keyword evidence="7" id="KW-1185">Reference proteome</keyword>
<organism evidence="6 7">
    <name type="scientific">Geodia barretti</name>
    <name type="common">Barrett's horny sponge</name>
    <dbReference type="NCBI Taxonomy" id="519541"/>
    <lineage>
        <taxon>Eukaryota</taxon>
        <taxon>Metazoa</taxon>
        <taxon>Porifera</taxon>
        <taxon>Demospongiae</taxon>
        <taxon>Heteroscleromorpha</taxon>
        <taxon>Tetractinellida</taxon>
        <taxon>Astrophorina</taxon>
        <taxon>Geodiidae</taxon>
        <taxon>Geodia</taxon>
    </lineage>
</organism>
<evidence type="ECO:0000256" key="5">
    <source>
        <dbReference type="RuleBase" id="RU361177"/>
    </source>
</evidence>
<dbReference type="AlphaFoldDB" id="A0AA35S6I7"/>
<dbReference type="Gene3D" id="3.50.50.60">
    <property type="entry name" value="FAD/NAD(P)-binding domain"/>
    <property type="match status" value="1"/>
</dbReference>
<dbReference type="GO" id="GO:0050660">
    <property type="term" value="F:flavin adenine dinucleotide binding"/>
    <property type="evidence" value="ECO:0007669"/>
    <property type="project" value="InterPro"/>
</dbReference>
<dbReference type="PANTHER" id="PTHR23023">
    <property type="entry name" value="DIMETHYLANILINE MONOOXYGENASE"/>
    <property type="match status" value="1"/>
</dbReference>